<sequence length="137" mass="16218">MERQFNQHHGAKAREFYTGDRVFVLKFHGHGCSWVPGTVTQRRGHVFYELIVHGKKETQHINHFRRRDSNICDRPEDISELLLHILLERFELPTHTTESNTEENVAREKSIIETRHSRRTPAPIKHLNVDPSKRSYE</sequence>
<comment type="caution">
    <text evidence="2">The sequence shown here is derived from an EMBL/GenBank/DDBJ whole genome shotgun (WGS) entry which is preliminary data.</text>
</comment>
<reference evidence="2" key="1">
    <citation type="submission" date="2019-05" db="EMBL/GenBank/DDBJ databases">
        <title>Annotation for the trematode Paragonimus heterotremus.</title>
        <authorList>
            <person name="Choi Y.-J."/>
        </authorList>
    </citation>
    <scope>NUCLEOTIDE SEQUENCE</scope>
    <source>
        <strain evidence="2">LC</strain>
    </source>
</reference>
<dbReference type="Proteomes" id="UP000748531">
    <property type="component" value="Unassembled WGS sequence"/>
</dbReference>
<gene>
    <name evidence="2" type="ORF">PHET_06960</name>
</gene>
<accession>A0A8J4WQ97</accession>
<keyword evidence="3" id="KW-1185">Reference proteome</keyword>
<organism evidence="2 3">
    <name type="scientific">Paragonimus heterotremus</name>
    <dbReference type="NCBI Taxonomy" id="100268"/>
    <lineage>
        <taxon>Eukaryota</taxon>
        <taxon>Metazoa</taxon>
        <taxon>Spiralia</taxon>
        <taxon>Lophotrochozoa</taxon>
        <taxon>Platyhelminthes</taxon>
        <taxon>Trematoda</taxon>
        <taxon>Digenea</taxon>
        <taxon>Plagiorchiida</taxon>
        <taxon>Troglotremata</taxon>
        <taxon>Troglotrematidae</taxon>
        <taxon>Paragonimus</taxon>
    </lineage>
</organism>
<proteinExistence type="predicted"/>
<dbReference type="AlphaFoldDB" id="A0A8J4WQ97"/>
<evidence type="ECO:0000313" key="2">
    <source>
        <dbReference type="EMBL" id="KAF5399625.1"/>
    </source>
</evidence>
<feature type="region of interest" description="Disordered" evidence="1">
    <location>
        <begin position="96"/>
        <end position="137"/>
    </location>
</feature>
<name>A0A8J4WQ97_9TREM</name>
<evidence type="ECO:0000256" key="1">
    <source>
        <dbReference type="SAM" id="MobiDB-lite"/>
    </source>
</evidence>
<feature type="compositionally biased region" description="Basic and acidic residues" evidence="1">
    <location>
        <begin position="104"/>
        <end position="115"/>
    </location>
</feature>
<evidence type="ECO:0000313" key="3">
    <source>
        <dbReference type="Proteomes" id="UP000748531"/>
    </source>
</evidence>
<protein>
    <submittedName>
        <fullName evidence="2">Uncharacterized protein</fullName>
    </submittedName>
</protein>
<dbReference type="OrthoDB" id="6253269at2759"/>
<dbReference type="EMBL" id="LUCH01003872">
    <property type="protein sequence ID" value="KAF5399625.1"/>
    <property type="molecule type" value="Genomic_DNA"/>
</dbReference>
<feature type="compositionally biased region" description="Basic and acidic residues" evidence="1">
    <location>
        <begin position="127"/>
        <end position="137"/>
    </location>
</feature>